<dbReference type="SUPFAM" id="SSF53335">
    <property type="entry name" value="S-adenosyl-L-methionine-dependent methyltransferases"/>
    <property type="match status" value="1"/>
</dbReference>
<dbReference type="InterPro" id="IPR029063">
    <property type="entry name" value="SAM-dependent_MTases_sf"/>
</dbReference>
<accession>A0A6M3L772</accession>
<dbReference type="AlphaFoldDB" id="A0A6M3L772"/>
<reference evidence="2" key="1">
    <citation type="submission" date="2020-03" db="EMBL/GenBank/DDBJ databases">
        <title>The deep terrestrial virosphere.</title>
        <authorList>
            <person name="Holmfeldt K."/>
            <person name="Nilsson E."/>
            <person name="Simone D."/>
            <person name="Lopez-Fernandez M."/>
            <person name="Wu X."/>
            <person name="de Brujin I."/>
            <person name="Lundin D."/>
            <person name="Andersson A."/>
            <person name="Bertilsson S."/>
            <person name="Dopson M."/>
        </authorList>
    </citation>
    <scope>NUCLEOTIDE SEQUENCE</scope>
    <source>
        <strain evidence="2">MM415B02564</strain>
    </source>
</reference>
<dbReference type="GO" id="GO:0003677">
    <property type="term" value="F:DNA binding"/>
    <property type="evidence" value="ECO:0007669"/>
    <property type="project" value="InterPro"/>
</dbReference>
<sequence length="288" mass="33572">MTPELQMPEWLLQYAAIHAGEKTWDDYSFEERTCKGWLTPFLMRIETRYWGRWEYWVRTLEAGELLDDPIPQIAYLGEGDSDNSRSDAMKMLRNCVESHHCYSTSARLPDFFEWLLWGFGDTGQEERARIDEKVNEHWYRTFNLGLMIACPSDYLGELLSERKGSGKWNNPNAFYPTPHNVVDMMTKMTMHDIGDRKEMSVMDPCVGTGRMLMYASNYSVNLYGVDNDYVCVKACTVNGYLYMPWLVRPAPWLKASEGERTADVVDEIQYVKPPALQVIKNQDQMRLF</sequence>
<dbReference type="Pfam" id="PF02384">
    <property type="entry name" value="N6_Mtase"/>
    <property type="match status" value="1"/>
</dbReference>
<organism evidence="2">
    <name type="scientific">viral metagenome</name>
    <dbReference type="NCBI Taxonomy" id="1070528"/>
    <lineage>
        <taxon>unclassified sequences</taxon>
        <taxon>metagenomes</taxon>
        <taxon>organismal metagenomes</taxon>
    </lineage>
</organism>
<dbReference type="GO" id="GO:0032259">
    <property type="term" value="P:methylation"/>
    <property type="evidence" value="ECO:0007669"/>
    <property type="project" value="UniProtKB-KW"/>
</dbReference>
<dbReference type="EMBL" id="MT142840">
    <property type="protein sequence ID" value="QJA89351.1"/>
    <property type="molecule type" value="Genomic_DNA"/>
</dbReference>
<feature type="domain" description="DNA methylase adenine-specific" evidence="1">
    <location>
        <begin position="175"/>
        <end position="241"/>
    </location>
</feature>
<protein>
    <submittedName>
        <fullName evidence="2">Putative methyltransferase</fullName>
    </submittedName>
</protein>
<proteinExistence type="predicted"/>
<evidence type="ECO:0000259" key="1">
    <source>
        <dbReference type="Pfam" id="PF02384"/>
    </source>
</evidence>
<evidence type="ECO:0000313" key="2">
    <source>
        <dbReference type="EMBL" id="QJA89351.1"/>
    </source>
</evidence>
<dbReference type="InterPro" id="IPR003356">
    <property type="entry name" value="DNA_methylase_A-5"/>
</dbReference>
<dbReference type="Gene3D" id="3.40.50.150">
    <property type="entry name" value="Vaccinia Virus protein VP39"/>
    <property type="match status" value="1"/>
</dbReference>
<name>A0A6M3L772_9ZZZZ</name>
<dbReference type="GO" id="GO:0008170">
    <property type="term" value="F:N-methyltransferase activity"/>
    <property type="evidence" value="ECO:0007669"/>
    <property type="project" value="InterPro"/>
</dbReference>
<keyword evidence="2" id="KW-0808">Transferase</keyword>
<gene>
    <name evidence="2" type="ORF">MM415B02564_0014</name>
</gene>
<keyword evidence="2" id="KW-0489">Methyltransferase</keyword>